<dbReference type="CDD" id="cd21538">
    <property type="entry name" value="SPOC_TFIIS"/>
    <property type="match status" value="1"/>
</dbReference>
<evidence type="ECO:0000259" key="9">
    <source>
        <dbReference type="PROSITE" id="PS50016"/>
    </source>
</evidence>
<accession>A0A2H1GBE0</accession>
<dbReference type="InterPro" id="IPR019787">
    <property type="entry name" value="Znf_PHD-finger"/>
</dbReference>
<sequence>MSGKHAPFNVDGNRADALKPHHITHAPQAHLANIPTDEPRRSGRATKGQHKNASSSPAPQPKPTKGSKTKSTKKSAEPDPAEEEEDEDDEIRCICGNTNPKDKRAFIGCDACSVWQHNICMGIPDDQDDIPEHYFCEECRPEEHQETIDAIARGEKIWETRNKIYLNEKKMSKSRKSKGRAGEDGKPAWLKKDIPPVQEAAPQEEQEEENKPEVAEPVPVPQVASNGRQESSNKRKREEPVEEPAATTDLAAADAKPSRTSRQDKRRKSSVPPAKAVPDTAMALVSIDQLPKNRQGVAQGISTVIVKDLEAKSKADYKIPNGQTAQALGDQLATRIEYELDMVHGVGQPDYRTQFMAIRANLVQNKTLLERLINGSLSANELALMSTSDMASEELQRERAELKEVLDRQAVAIVEEGPRYAQDHKGYRLIEDETRSAEPTQDIQAAAQRPSVSHERSGSFTNSGSPVQTHQRPLSVDVSKTQDPSGDRRPSSQQFDMGSIWAKTSAQSPTVGSTPSAPRPMQAPARRQSSTQNGAKDDPDVDRMLQDNDDYAPVETTGEDTIVWRGKLVQNTEESAPTVNARFVAGRDLAPTVSWNSLLPNKLSIDGRLQIKKAEDYLCGLRWSSSSDVTVLSLKPYDNAAAFNEVFDYFNSRQRYAVIEKDKPPMVKDLYIIPIEVGGKLPSHVEMLEHCSIKQPIEERLLLATLIVARTSDSPVPVQETPVQMQPNGQFPPHVRQSIGGPSGSPLNGQNPTFSPPNATGYGAPQATAFPPNPYGPPPPVQQRHSDPLVERILGDMQFAPTVQMIFREAVTLTEEQLRNLRLILDSDKNAATDFQALADKLYGQRP</sequence>
<dbReference type="PROSITE" id="PS50016">
    <property type="entry name" value="ZF_PHD_2"/>
    <property type="match status" value="1"/>
</dbReference>
<dbReference type="Pfam" id="PF23257">
    <property type="entry name" value="DUF7071"/>
    <property type="match status" value="1"/>
</dbReference>
<dbReference type="InterPro" id="IPR003618">
    <property type="entry name" value="TFIIS_cen_dom"/>
</dbReference>
<dbReference type="GO" id="GO:0031440">
    <property type="term" value="P:regulation of mRNA 3'-end processing"/>
    <property type="evidence" value="ECO:0007669"/>
    <property type="project" value="TreeGrafter"/>
</dbReference>
<evidence type="ECO:0000256" key="6">
    <source>
        <dbReference type="ARBA" id="ARBA00022833"/>
    </source>
</evidence>
<feature type="compositionally biased region" description="Low complexity" evidence="8">
    <location>
        <begin position="245"/>
        <end position="255"/>
    </location>
</feature>
<dbReference type="GO" id="GO:0005634">
    <property type="term" value="C:nucleus"/>
    <property type="evidence" value="ECO:0007669"/>
    <property type="project" value="TreeGrafter"/>
</dbReference>
<dbReference type="PROSITE" id="PS01359">
    <property type="entry name" value="ZF_PHD_1"/>
    <property type="match status" value="1"/>
</dbReference>
<feature type="region of interest" description="Disordered" evidence="8">
    <location>
        <begin position="433"/>
        <end position="546"/>
    </location>
</feature>
<dbReference type="SMART" id="SM00249">
    <property type="entry name" value="PHD"/>
    <property type="match status" value="1"/>
</dbReference>
<dbReference type="Gene3D" id="1.10.472.30">
    <property type="entry name" value="Transcription elongation factor S-II, central domain"/>
    <property type="match status" value="1"/>
</dbReference>
<feature type="domain" description="PHD-type" evidence="9">
    <location>
        <begin position="90"/>
        <end position="142"/>
    </location>
</feature>
<dbReference type="PANTHER" id="PTHR11477">
    <property type="entry name" value="TRANSCRIPTION FACTOR S-II ZINC FINGER DOMAIN-CONTAINING PROTEIN"/>
    <property type="match status" value="1"/>
</dbReference>
<dbReference type="PANTHER" id="PTHR11477:SF11">
    <property type="entry name" value="TRANSCRIPTION FACTOR BYE1"/>
    <property type="match status" value="1"/>
</dbReference>
<feature type="compositionally biased region" description="Polar residues" evidence="8">
    <location>
        <begin position="491"/>
        <end position="516"/>
    </location>
</feature>
<comment type="similarity">
    <text evidence="2">Belongs to the BYE1 family.</text>
</comment>
<evidence type="ECO:0000313" key="12">
    <source>
        <dbReference type="Proteomes" id="UP000245764"/>
    </source>
</evidence>
<evidence type="ECO:0000256" key="2">
    <source>
        <dbReference type="ARBA" id="ARBA00011050"/>
    </source>
</evidence>
<feature type="compositionally biased region" description="Polar residues" evidence="8">
    <location>
        <begin position="745"/>
        <end position="758"/>
    </location>
</feature>
<dbReference type="SUPFAM" id="SSF46942">
    <property type="entry name" value="Elongation factor TFIIS domain 2"/>
    <property type="match status" value="1"/>
</dbReference>
<proteinExistence type="inferred from homology"/>
<dbReference type="GO" id="GO:0001139">
    <property type="term" value="F:RNA polymerase II complex recruiting activity"/>
    <property type="evidence" value="ECO:0007669"/>
    <property type="project" value="TreeGrafter"/>
</dbReference>
<feature type="region of interest" description="Disordered" evidence="8">
    <location>
        <begin position="723"/>
        <end position="785"/>
    </location>
</feature>
<evidence type="ECO:0000256" key="7">
    <source>
        <dbReference type="PROSITE-ProRule" id="PRU00146"/>
    </source>
</evidence>
<dbReference type="GO" id="GO:0006362">
    <property type="term" value="P:transcription elongation by RNA polymerase I"/>
    <property type="evidence" value="ECO:0007669"/>
    <property type="project" value="TreeGrafter"/>
</dbReference>
<evidence type="ECO:0000256" key="3">
    <source>
        <dbReference type="ARBA" id="ARBA00021616"/>
    </source>
</evidence>
<feature type="compositionally biased region" description="Polar residues" evidence="8">
    <location>
        <begin position="458"/>
        <end position="484"/>
    </location>
</feature>
<feature type="domain" description="TFIIS central" evidence="10">
    <location>
        <begin position="293"/>
        <end position="418"/>
    </location>
</feature>
<dbReference type="InterPro" id="IPR036575">
    <property type="entry name" value="TFIIS_cen_dom_sf"/>
</dbReference>
<dbReference type="Proteomes" id="UP000245764">
    <property type="component" value="Chromosome 4"/>
</dbReference>
<reference evidence="12" key="1">
    <citation type="submission" date="2017-05" db="EMBL/GenBank/DDBJ databases">
        <authorList>
            <person name="Song R."/>
            <person name="Chenine A.L."/>
            <person name="Ruprecht R.M."/>
        </authorList>
    </citation>
    <scope>NUCLEOTIDE SEQUENCE [LARGE SCALE GENOMIC DNA]</scope>
</reference>
<keyword evidence="4" id="KW-0479">Metal-binding</keyword>
<evidence type="ECO:0000259" key="10">
    <source>
        <dbReference type="PROSITE" id="PS51321"/>
    </source>
</evidence>
<dbReference type="Pfam" id="PF07744">
    <property type="entry name" value="SPOC"/>
    <property type="match status" value="1"/>
</dbReference>
<dbReference type="GO" id="GO:0006368">
    <property type="term" value="P:transcription elongation by RNA polymerase II"/>
    <property type="evidence" value="ECO:0007669"/>
    <property type="project" value="TreeGrafter"/>
</dbReference>
<dbReference type="InterPro" id="IPR055499">
    <property type="entry name" value="DUF7071"/>
</dbReference>
<evidence type="ECO:0000313" key="11">
    <source>
        <dbReference type="EMBL" id="SMR50864.1"/>
    </source>
</evidence>
<evidence type="ECO:0000256" key="8">
    <source>
        <dbReference type="SAM" id="MobiDB-lite"/>
    </source>
</evidence>
<protein>
    <recommendedName>
        <fullName evidence="3">Transcription factor BYE1</fullName>
    </recommendedName>
</protein>
<keyword evidence="6" id="KW-0862">Zinc</keyword>
<dbReference type="GO" id="GO:0008270">
    <property type="term" value="F:zinc ion binding"/>
    <property type="evidence" value="ECO:0007669"/>
    <property type="project" value="UniProtKB-KW"/>
</dbReference>
<gene>
    <name evidence="11" type="ORF">ZT1E4_G5082</name>
</gene>
<feature type="compositionally biased region" description="Low complexity" evidence="8">
    <location>
        <begin position="215"/>
        <end position="224"/>
    </location>
</feature>
<dbReference type="Pfam" id="PF00628">
    <property type="entry name" value="PHD"/>
    <property type="match status" value="1"/>
</dbReference>
<feature type="compositionally biased region" description="Basic and acidic residues" evidence="8">
    <location>
        <begin position="535"/>
        <end position="546"/>
    </location>
</feature>
<dbReference type="InterPro" id="IPR012921">
    <property type="entry name" value="SPOC_C"/>
</dbReference>
<dbReference type="Pfam" id="PF07500">
    <property type="entry name" value="TFIIS_M"/>
    <property type="match status" value="1"/>
</dbReference>
<evidence type="ECO:0000256" key="5">
    <source>
        <dbReference type="ARBA" id="ARBA00022771"/>
    </source>
</evidence>
<dbReference type="CDD" id="cd15550">
    <property type="entry name" value="PHD_MLL5"/>
    <property type="match status" value="1"/>
</dbReference>
<dbReference type="Gene3D" id="3.30.40.10">
    <property type="entry name" value="Zinc/RING finger domain, C3HC4 (zinc finger)"/>
    <property type="match status" value="1"/>
</dbReference>
<evidence type="ECO:0000256" key="4">
    <source>
        <dbReference type="ARBA" id="ARBA00022723"/>
    </source>
</evidence>
<dbReference type="InterPro" id="IPR013083">
    <property type="entry name" value="Znf_RING/FYVE/PHD"/>
</dbReference>
<keyword evidence="5 7" id="KW-0863">Zinc-finger</keyword>
<dbReference type="AlphaFoldDB" id="A0A2H1GBE0"/>
<feature type="region of interest" description="Disordered" evidence="8">
    <location>
        <begin position="163"/>
        <end position="277"/>
    </location>
</feature>
<name>A0A2H1GBE0_ZYMTR</name>
<dbReference type="InterPro" id="IPR019786">
    <property type="entry name" value="Zinc_finger_PHD-type_CS"/>
</dbReference>
<dbReference type="InterPro" id="IPR001965">
    <property type="entry name" value="Znf_PHD"/>
</dbReference>
<evidence type="ECO:0000256" key="1">
    <source>
        <dbReference type="ARBA" id="ARBA00002311"/>
    </source>
</evidence>
<dbReference type="GO" id="GO:0000977">
    <property type="term" value="F:RNA polymerase II transcription regulatory region sequence-specific DNA binding"/>
    <property type="evidence" value="ECO:0007669"/>
    <property type="project" value="TreeGrafter"/>
</dbReference>
<feature type="compositionally biased region" description="Acidic residues" evidence="8">
    <location>
        <begin position="79"/>
        <end position="89"/>
    </location>
</feature>
<organism evidence="11 12">
    <name type="scientific">Zymoseptoria tritici ST99CH_1E4</name>
    <dbReference type="NCBI Taxonomy" id="1276532"/>
    <lineage>
        <taxon>Eukaryota</taxon>
        <taxon>Fungi</taxon>
        <taxon>Dikarya</taxon>
        <taxon>Ascomycota</taxon>
        <taxon>Pezizomycotina</taxon>
        <taxon>Dothideomycetes</taxon>
        <taxon>Dothideomycetidae</taxon>
        <taxon>Mycosphaerellales</taxon>
        <taxon>Mycosphaerellaceae</taxon>
        <taxon>Zymoseptoria</taxon>
    </lineage>
</organism>
<dbReference type="SMART" id="SM00510">
    <property type="entry name" value="TFS2M"/>
    <property type="match status" value="1"/>
</dbReference>
<dbReference type="GO" id="GO:0031564">
    <property type="term" value="P:transcription antitermination"/>
    <property type="evidence" value="ECO:0007669"/>
    <property type="project" value="TreeGrafter"/>
</dbReference>
<dbReference type="SUPFAM" id="SSF57903">
    <property type="entry name" value="FYVE/PHD zinc finger"/>
    <property type="match status" value="1"/>
</dbReference>
<comment type="function">
    <text evidence="1">Negative regulator of transcription elongation.</text>
</comment>
<dbReference type="PROSITE" id="PS51321">
    <property type="entry name" value="TFIIS_CENTRAL"/>
    <property type="match status" value="1"/>
</dbReference>
<dbReference type="EMBL" id="LT854256">
    <property type="protein sequence ID" value="SMR50864.1"/>
    <property type="molecule type" value="Genomic_DNA"/>
</dbReference>
<feature type="compositionally biased region" description="Pro residues" evidence="8">
    <location>
        <begin position="771"/>
        <end position="781"/>
    </location>
</feature>
<dbReference type="InterPro" id="IPR011011">
    <property type="entry name" value="Znf_FYVE_PHD"/>
</dbReference>
<feature type="compositionally biased region" description="Basic and acidic residues" evidence="8">
    <location>
        <begin position="180"/>
        <end position="194"/>
    </location>
</feature>
<feature type="region of interest" description="Disordered" evidence="8">
    <location>
        <begin position="1"/>
        <end position="89"/>
    </location>
</feature>